<comment type="catalytic activity">
    <reaction evidence="1">
        <text>Random endo-hydrolysis of N-acetyl-beta-D-glucosaminide (1-&gt;4)-beta-linkages in chitin and chitodextrins.</text>
        <dbReference type="EC" id="3.2.1.14"/>
    </reaction>
</comment>
<dbReference type="AlphaFoldDB" id="E5KZV1"/>
<evidence type="ECO:0000256" key="10">
    <source>
        <dbReference type="ARBA" id="ARBA00023295"/>
    </source>
</evidence>
<comment type="subcellular location">
    <subcellularLocation>
        <location evidence="2">Secreted</location>
    </subcellularLocation>
</comment>
<accession>E5KZV1</accession>
<dbReference type="InterPro" id="IPR001223">
    <property type="entry name" value="Glyco_hydro18_cat"/>
</dbReference>
<dbReference type="InterPro" id="IPR050314">
    <property type="entry name" value="Glycosyl_Hydrlase_18"/>
</dbReference>
<keyword evidence="7 12" id="KW-0378">Hydrolase</keyword>
<evidence type="ECO:0000256" key="11">
    <source>
        <dbReference type="ARBA" id="ARBA00023326"/>
    </source>
</evidence>
<dbReference type="FunFam" id="3.10.50.10:FF:000005">
    <property type="entry name" value="Endochitinase B1"/>
    <property type="match status" value="1"/>
</dbReference>
<dbReference type="InterPro" id="IPR001579">
    <property type="entry name" value="Glyco_hydro_18_chit_AS"/>
</dbReference>
<dbReference type="CDD" id="cd06548">
    <property type="entry name" value="GH18_chitinase"/>
    <property type="match status" value="1"/>
</dbReference>
<dbReference type="PANTHER" id="PTHR11177">
    <property type="entry name" value="CHITINASE"/>
    <property type="match status" value="1"/>
</dbReference>
<evidence type="ECO:0000256" key="3">
    <source>
        <dbReference type="ARBA" id="ARBA00008682"/>
    </source>
</evidence>
<feature type="domain" description="GH18" evidence="14">
    <location>
        <begin position="38"/>
        <end position="401"/>
    </location>
</feature>
<dbReference type="Gene3D" id="3.10.50.10">
    <property type="match status" value="1"/>
</dbReference>
<keyword evidence="10 12" id="KW-0326">Glycosidase</keyword>
<reference evidence="16" key="2">
    <citation type="journal article" date="2015" name="Genet. Mol. Biol.">
        <title>Cloning and expression analysis of the chitinase gene Ifu-chit2 from Isaria fumosorosea.</title>
        <authorList>
            <person name="Meng H."/>
            <person name="Wang Z."/>
            <person name="Meng X."/>
            <person name="Xie L."/>
            <person name="Huang B."/>
        </authorList>
    </citation>
    <scope>NUCLEOTIDE SEQUENCE</scope>
    <source>
        <strain evidence="16">RCEF3304</strain>
    </source>
</reference>
<keyword evidence="5" id="KW-0964">Secreted</keyword>
<keyword evidence="6 13" id="KW-0732">Signal</keyword>
<protein>
    <recommendedName>
        <fullName evidence="4">chitinase</fullName>
        <ecNumber evidence="4">3.2.1.14</ecNumber>
    </recommendedName>
</protein>
<dbReference type="GO" id="GO:0008843">
    <property type="term" value="F:endochitinase activity"/>
    <property type="evidence" value="ECO:0007669"/>
    <property type="project" value="UniProtKB-EC"/>
</dbReference>
<evidence type="ECO:0000256" key="6">
    <source>
        <dbReference type="ARBA" id="ARBA00022729"/>
    </source>
</evidence>
<evidence type="ECO:0000313" key="15">
    <source>
        <dbReference type="EMBL" id="ADR77504.1"/>
    </source>
</evidence>
<dbReference type="PROSITE" id="PS51910">
    <property type="entry name" value="GH18_2"/>
    <property type="match status" value="1"/>
</dbReference>
<dbReference type="GO" id="GO:0005576">
    <property type="term" value="C:extracellular region"/>
    <property type="evidence" value="ECO:0007669"/>
    <property type="project" value="UniProtKB-SubCell"/>
</dbReference>
<dbReference type="Pfam" id="PF00704">
    <property type="entry name" value="Glyco_hydro_18"/>
    <property type="match status" value="1"/>
</dbReference>
<dbReference type="FunFam" id="3.20.20.80:FF:000075">
    <property type="entry name" value="Sporulation-specific chitinase"/>
    <property type="match status" value="1"/>
</dbReference>
<evidence type="ECO:0000256" key="13">
    <source>
        <dbReference type="SAM" id="SignalP"/>
    </source>
</evidence>
<dbReference type="CAZy" id="GH18">
    <property type="family name" value="Glycoside Hydrolase Family 18"/>
</dbReference>
<dbReference type="InterPro" id="IPR011583">
    <property type="entry name" value="Chitinase_II/V-like_cat"/>
</dbReference>
<evidence type="ECO:0000256" key="8">
    <source>
        <dbReference type="ARBA" id="ARBA00023024"/>
    </source>
</evidence>
<evidence type="ECO:0000256" key="5">
    <source>
        <dbReference type="ARBA" id="ARBA00022525"/>
    </source>
</evidence>
<dbReference type="SUPFAM" id="SSF51445">
    <property type="entry name" value="(Trans)glycosidases"/>
    <property type="match status" value="1"/>
</dbReference>
<evidence type="ECO:0000313" key="16">
    <source>
        <dbReference type="EMBL" id="AKM77638.1"/>
    </source>
</evidence>
<reference evidence="15" key="1">
    <citation type="submission" date="2010-09" db="EMBL/GenBank/DDBJ databases">
        <title>Cloning and expression of chitinase gene chit2 from Isaria fumosorosea.</title>
        <authorList>
            <person name="Meng X."/>
            <person name="Huang B."/>
        </authorList>
    </citation>
    <scope>NUCLEOTIDE SEQUENCE</scope>
</reference>
<feature type="chain" id="PRO_5007654092" description="chitinase" evidence="13">
    <location>
        <begin position="23"/>
        <end position="423"/>
    </location>
</feature>
<evidence type="ECO:0000256" key="2">
    <source>
        <dbReference type="ARBA" id="ARBA00004613"/>
    </source>
</evidence>
<dbReference type="InterPro" id="IPR029070">
    <property type="entry name" value="Chitinase_insertion_sf"/>
</dbReference>
<dbReference type="EMBL" id="HQ267382">
    <property type="protein sequence ID" value="ADR77504.1"/>
    <property type="molecule type" value="mRNA"/>
</dbReference>
<evidence type="ECO:0000259" key="14">
    <source>
        <dbReference type="PROSITE" id="PS51910"/>
    </source>
</evidence>
<evidence type="ECO:0000256" key="12">
    <source>
        <dbReference type="RuleBase" id="RU000489"/>
    </source>
</evidence>
<dbReference type="SUPFAM" id="SSF54556">
    <property type="entry name" value="Chitinase insertion domain"/>
    <property type="match status" value="1"/>
</dbReference>
<dbReference type="GO" id="GO:0006032">
    <property type="term" value="P:chitin catabolic process"/>
    <property type="evidence" value="ECO:0007669"/>
    <property type="project" value="UniProtKB-KW"/>
</dbReference>
<evidence type="ECO:0000256" key="7">
    <source>
        <dbReference type="ARBA" id="ARBA00022801"/>
    </source>
</evidence>
<keyword evidence="11" id="KW-0624">Polysaccharide degradation</keyword>
<dbReference type="EMBL" id="KP684926">
    <property type="protein sequence ID" value="AKM77638.1"/>
    <property type="molecule type" value="mRNA"/>
</dbReference>
<proteinExistence type="evidence at transcript level"/>
<dbReference type="GO" id="GO:0000272">
    <property type="term" value="P:polysaccharide catabolic process"/>
    <property type="evidence" value="ECO:0007669"/>
    <property type="project" value="UniProtKB-KW"/>
</dbReference>
<organism evidence="15">
    <name type="scientific">Cordyceps fumosorosea</name>
    <dbReference type="NCBI Taxonomy" id="114497"/>
    <lineage>
        <taxon>Eukaryota</taxon>
        <taxon>Fungi</taxon>
        <taxon>Dikarya</taxon>
        <taxon>Ascomycota</taxon>
        <taxon>Pezizomycotina</taxon>
        <taxon>Sordariomycetes</taxon>
        <taxon>Hypocreomycetidae</taxon>
        <taxon>Hypocreales</taxon>
        <taxon>Cordycipitaceae</taxon>
        <taxon>Cordyceps</taxon>
    </lineage>
</organism>
<evidence type="ECO:0000256" key="9">
    <source>
        <dbReference type="ARBA" id="ARBA00023277"/>
    </source>
</evidence>
<dbReference type="GO" id="GO:0008061">
    <property type="term" value="F:chitin binding"/>
    <property type="evidence" value="ECO:0007669"/>
    <property type="project" value="InterPro"/>
</dbReference>
<dbReference type="PROSITE" id="PS01095">
    <property type="entry name" value="GH18_1"/>
    <property type="match status" value="1"/>
</dbReference>
<dbReference type="PANTHER" id="PTHR11177:SF365">
    <property type="entry name" value="ENDOCHITINASE B"/>
    <property type="match status" value="1"/>
</dbReference>
<comment type="similarity">
    <text evidence="3">Belongs to the glycosyl hydrolase 18 family. Chitinase class V subfamily.</text>
</comment>
<dbReference type="InterPro" id="IPR017853">
    <property type="entry name" value="GH"/>
</dbReference>
<dbReference type="SMR" id="E5KZV1"/>
<keyword evidence="9" id="KW-0119">Carbohydrate metabolism</keyword>
<sequence length="423" mass="46573">MLGFLRKSIATVVALRAVATFATPISSEVGFPKRDGGYKNVVYFTNWGIYGRNYHVADLPAENITHLLYSFMNFDETGTVFSGDTYADLEKHYSNDSWNEPGNNVFGCVKQINLLKKEHRHIKVLLSIGGWTWSKNFAVVASSDTTRKAFAKSVVTFLKDWGLDGIDIDWEYPETEEDGQNMILLLQAIRDELDSYASRHAEGYHFLLSIAAPAGLNTIGLLKLPELGKVLDLVNLMAYDYAGSWSNTTGYNANVFPNANNTSATPFNTNDAVQAYKEGGVPAEKLVLGVPIYGRAFEQTEGIAKPFNGVGSGSWEAGVYDYKSLPSEGAIVKCDYIVMGCYCYNPKTKTLVSFDTPEMVEAKAAWLKQQGLGGIMVWEASGDKNNSESLIERGSTALGSLDRSQNCLSYPDSKFDNIRNSMA</sequence>
<keyword evidence="8" id="KW-0146">Chitin degradation</keyword>
<dbReference type="EC" id="3.2.1.14" evidence="4"/>
<evidence type="ECO:0000256" key="4">
    <source>
        <dbReference type="ARBA" id="ARBA00012729"/>
    </source>
</evidence>
<dbReference type="SMART" id="SM00636">
    <property type="entry name" value="Glyco_18"/>
    <property type="match status" value="1"/>
</dbReference>
<evidence type="ECO:0000256" key="1">
    <source>
        <dbReference type="ARBA" id="ARBA00000822"/>
    </source>
</evidence>
<name>E5KZV1_9HYPO</name>
<dbReference type="Gene3D" id="3.20.20.80">
    <property type="entry name" value="Glycosidases"/>
    <property type="match status" value="1"/>
</dbReference>
<gene>
    <name evidence="15" type="primary">chit2</name>
</gene>
<feature type="signal peptide" evidence="13">
    <location>
        <begin position="1"/>
        <end position="22"/>
    </location>
</feature>